<organism evidence="2 3">
    <name type="scientific">Lolium multiflorum</name>
    <name type="common">Italian ryegrass</name>
    <name type="synonym">Lolium perenne subsp. multiflorum</name>
    <dbReference type="NCBI Taxonomy" id="4521"/>
    <lineage>
        <taxon>Eukaryota</taxon>
        <taxon>Viridiplantae</taxon>
        <taxon>Streptophyta</taxon>
        <taxon>Embryophyta</taxon>
        <taxon>Tracheophyta</taxon>
        <taxon>Spermatophyta</taxon>
        <taxon>Magnoliopsida</taxon>
        <taxon>Liliopsida</taxon>
        <taxon>Poales</taxon>
        <taxon>Poaceae</taxon>
        <taxon>BOP clade</taxon>
        <taxon>Pooideae</taxon>
        <taxon>Poodae</taxon>
        <taxon>Poeae</taxon>
        <taxon>Poeae Chloroplast Group 2 (Poeae type)</taxon>
        <taxon>Loliodinae</taxon>
        <taxon>Loliinae</taxon>
        <taxon>Lolium</taxon>
    </lineage>
</organism>
<name>A0AAD8V844_LOLMU</name>
<evidence type="ECO:0000256" key="1">
    <source>
        <dbReference type="SAM" id="SignalP"/>
    </source>
</evidence>
<dbReference type="Proteomes" id="UP001231189">
    <property type="component" value="Unassembled WGS sequence"/>
</dbReference>
<sequence length="152" mass="16963">MHMEALPMERNRLRAVVLLSAVMVMLSLSSCCASSTGGGGGGQLLHPVILIPGSGGNQLEARLTDDYRPSTLTCRLWPPVRGRGGWFRLWFDPSVLLAPLTRCFAERMMLYYDRDADDYRNAPGVETRISDFGSTSTLRYLDPTLKYVLCSW</sequence>
<reference evidence="2" key="1">
    <citation type="submission" date="2023-07" db="EMBL/GenBank/DDBJ databases">
        <title>A chromosome-level genome assembly of Lolium multiflorum.</title>
        <authorList>
            <person name="Chen Y."/>
            <person name="Copetti D."/>
            <person name="Kolliker R."/>
            <person name="Studer B."/>
        </authorList>
    </citation>
    <scope>NUCLEOTIDE SEQUENCE</scope>
    <source>
        <strain evidence="2">02402/16</strain>
        <tissue evidence="2">Leaf</tissue>
    </source>
</reference>
<gene>
    <name evidence="2" type="ORF">QYE76_037297</name>
</gene>
<comment type="caution">
    <text evidence="2">The sequence shown here is derived from an EMBL/GenBank/DDBJ whole genome shotgun (WGS) entry which is preliminary data.</text>
</comment>
<dbReference type="AlphaFoldDB" id="A0AAD8V844"/>
<protein>
    <submittedName>
        <fullName evidence="2">Uncharacterized protein</fullName>
    </submittedName>
</protein>
<proteinExistence type="predicted"/>
<dbReference type="PANTHER" id="PTHR11440">
    <property type="entry name" value="LECITHIN-CHOLESTEROL ACYLTRANSFERASE-RELATED"/>
    <property type="match status" value="1"/>
</dbReference>
<evidence type="ECO:0000313" key="2">
    <source>
        <dbReference type="EMBL" id="KAK1597812.1"/>
    </source>
</evidence>
<dbReference type="EMBL" id="JAUUTY010000625">
    <property type="protein sequence ID" value="KAK1597812.1"/>
    <property type="molecule type" value="Genomic_DNA"/>
</dbReference>
<evidence type="ECO:0000313" key="3">
    <source>
        <dbReference type="Proteomes" id="UP001231189"/>
    </source>
</evidence>
<feature type="signal peptide" evidence="1">
    <location>
        <begin position="1"/>
        <end position="33"/>
    </location>
</feature>
<keyword evidence="3" id="KW-1185">Reference proteome</keyword>
<feature type="chain" id="PRO_5042163212" evidence="1">
    <location>
        <begin position="34"/>
        <end position="152"/>
    </location>
</feature>
<keyword evidence="1" id="KW-0732">Signal</keyword>
<accession>A0AAD8V844</accession>